<name>A0A0M8M8I6_9FLAO</name>
<dbReference type="PROSITE" id="PS01124">
    <property type="entry name" value="HTH_ARAC_FAMILY_2"/>
    <property type="match status" value="1"/>
</dbReference>
<keyword evidence="2" id="KW-0238">DNA-binding</keyword>
<dbReference type="PANTHER" id="PTHR43280">
    <property type="entry name" value="ARAC-FAMILY TRANSCRIPTIONAL REGULATOR"/>
    <property type="match status" value="1"/>
</dbReference>
<dbReference type="PRINTS" id="PR00032">
    <property type="entry name" value="HTHARAC"/>
</dbReference>
<feature type="domain" description="HTH araC/xylS-type" evidence="4">
    <location>
        <begin position="209"/>
        <end position="314"/>
    </location>
</feature>
<dbReference type="EMBL" id="LIYD01000005">
    <property type="protein sequence ID" value="KOS05743.1"/>
    <property type="molecule type" value="Genomic_DNA"/>
</dbReference>
<dbReference type="OrthoDB" id="2600165at2"/>
<dbReference type="SUPFAM" id="SSF46689">
    <property type="entry name" value="Homeodomain-like"/>
    <property type="match status" value="1"/>
</dbReference>
<dbReference type="GO" id="GO:0043565">
    <property type="term" value="F:sequence-specific DNA binding"/>
    <property type="evidence" value="ECO:0007669"/>
    <property type="project" value="InterPro"/>
</dbReference>
<comment type="caution">
    <text evidence="5">The sequence shown here is derived from an EMBL/GenBank/DDBJ whole genome shotgun (WGS) entry which is preliminary data.</text>
</comment>
<keyword evidence="1" id="KW-0805">Transcription regulation</keyword>
<dbReference type="STRING" id="1202724.AM493_06590"/>
<dbReference type="Gene3D" id="1.10.10.60">
    <property type="entry name" value="Homeodomain-like"/>
    <property type="match status" value="2"/>
</dbReference>
<dbReference type="SMART" id="SM00342">
    <property type="entry name" value="HTH_ARAC"/>
    <property type="match status" value="1"/>
</dbReference>
<evidence type="ECO:0000313" key="5">
    <source>
        <dbReference type="EMBL" id="KOS05743.1"/>
    </source>
</evidence>
<evidence type="ECO:0000256" key="1">
    <source>
        <dbReference type="ARBA" id="ARBA00023015"/>
    </source>
</evidence>
<dbReference type="InterPro" id="IPR009057">
    <property type="entry name" value="Homeodomain-like_sf"/>
</dbReference>
<dbReference type="GO" id="GO:0003700">
    <property type="term" value="F:DNA-binding transcription factor activity"/>
    <property type="evidence" value="ECO:0007669"/>
    <property type="project" value="InterPro"/>
</dbReference>
<dbReference type="InterPro" id="IPR020449">
    <property type="entry name" value="Tscrpt_reg_AraC-type_HTH"/>
</dbReference>
<dbReference type="PANTHER" id="PTHR43280:SF32">
    <property type="entry name" value="TRANSCRIPTIONAL REGULATORY PROTEIN"/>
    <property type="match status" value="1"/>
</dbReference>
<evidence type="ECO:0000256" key="3">
    <source>
        <dbReference type="ARBA" id="ARBA00023163"/>
    </source>
</evidence>
<gene>
    <name evidence="5" type="ORF">AM493_06590</name>
</gene>
<evidence type="ECO:0000256" key="2">
    <source>
        <dbReference type="ARBA" id="ARBA00023125"/>
    </source>
</evidence>
<evidence type="ECO:0000313" key="6">
    <source>
        <dbReference type="Proteomes" id="UP000037755"/>
    </source>
</evidence>
<dbReference type="AlphaFoldDB" id="A0A0M8M8I6"/>
<keyword evidence="6" id="KW-1185">Reference proteome</keyword>
<dbReference type="InterPro" id="IPR018060">
    <property type="entry name" value="HTH_AraC"/>
</dbReference>
<keyword evidence="3" id="KW-0804">Transcription</keyword>
<organism evidence="5 6">
    <name type="scientific">Flavobacterium akiainvivens</name>
    <dbReference type="NCBI Taxonomy" id="1202724"/>
    <lineage>
        <taxon>Bacteria</taxon>
        <taxon>Pseudomonadati</taxon>
        <taxon>Bacteroidota</taxon>
        <taxon>Flavobacteriia</taxon>
        <taxon>Flavobacteriales</taxon>
        <taxon>Flavobacteriaceae</taxon>
        <taxon>Flavobacterium</taxon>
    </lineage>
</organism>
<reference evidence="5 6" key="1">
    <citation type="submission" date="2015-08" db="EMBL/GenBank/DDBJ databases">
        <title>Whole genome sequence of Flavobacterium akiainvivens IK-1T, from decaying Wikstroemia oahuensis, an endemic Hawaiian shrub.</title>
        <authorList>
            <person name="Wan X."/>
            <person name="Hou S."/>
            <person name="Saito J."/>
            <person name="Donachie S."/>
        </authorList>
    </citation>
    <scope>NUCLEOTIDE SEQUENCE [LARGE SCALE GENOMIC DNA]</scope>
    <source>
        <strain evidence="5 6">IK-1</strain>
    </source>
</reference>
<protein>
    <submittedName>
        <fullName evidence="5">AraC family transcriptional regulator</fullName>
    </submittedName>
</protein>
<dbReference type="PATRIC" id="fig|1202724.3.peg.1372"/>
<dbReference type="Proteomes" id="UP000037755">
    <property type="component" value="Unassembled WGS sequence"/>
</dbReference>
<evidence type="ECO:0000259" key="4">
    <source>
        <dbReference type="PROSITE" id="PS01124"/>
    </source>
</evidence>
<sequence length="316" mass="36395">MASKKAGSDPIRFKTLSDVMKASGFPPPQHPLITLLNGVDRPVVGIAPKKSHVLSYYKIAFKPNAGGKLIYGHTKFDFKEGGLFFIAPQQMLSSAEDNQEKDIDEPKVLSPQITLLIDPDFLVPYPLGQKINQYHFFSYATSETLHLSEREKETIVALFRNIEEELENRIDEMSHDVIVSQLELLLTYAQRFYKRQFLTRKQNYHSLTERIDQLLEEYFSHDMAMNNGIPTINYLADHLHMSASYLSDLLRNLTGKNTQQLIHDKMIYHAKNKLATTNSSISEIAFELGFEQPQSFSRLFKLKTKQTPQQYRTQFN</sequence>
<dbReference type="RefSeq" id="WP_054406953.1">
    <property type="nucleotide sequence ID" value="NZ_FOYA01000003.1"/>
</dbReference>
<accession>A0A0M8M8I6</accession>
<proteinExistence type="predicted"/>
<dbReference type="Pfam" id="PF12833">
    <property type="entry name" value="HTH_18"/>
    <property type="match status" value="1"/>
</dbReference>